<organism evidence="1 2">
    <name type="scientific">Bradyrhizobium canariense</name>
    <dbReference type="NCBI Taxonomy" id="255045"/>
    <lineage>
        <taxon>Bacteria</taxon>
        <taxon>Pseudomonadati</taxon>
        <taxon>Pseudomonadota</taxon>
        <taxon>Alphaproteobacteria</taxon>
        <taxon>Hyphomicrobiales</taxon>
        <taxon>Nitrobacteraceae</taxon>
        <taxon>Bradyrhizobium</taxon>
    </lineage>
</organism>
<keyword evidence="2" id="KW-1185">Reference proteome</keyword>
<dbReference type="RefSeq" id="WP_143274210.1">
    <property type="nucleotide sequence ID" value="NZ_NAFC01000171.1"/>
</dbReference>
<evidence type="ECO:0000313" key="1">
    <source>
        <dbReference type="EMBL" id="OSJ30732.1"/>
    </source>
</evidence>
<name>A0ABX3X5T2_9BRAD</name>
<proteinExistence type="predicted"/>
<accession>A0ABX3X5T2</accession>
<evidence type="ECO:0000313" key="2">
    <source>
        <dbReference type="Proteomes" id="UP000193884"/>
    </source>
</evidence>
<reference evidence="1 2" key="1">
    <citation type="submission" date="2017-03" db="EMBL/GenBank/DDBJ databases">
        <title>Whole genome sequences of fourteen strains of Bradyrhizobium canariense and one strain of Bradyrhizobium japonicum isolated from Lupinus (Papilionoideae: Genisteae) species in Algeria.</title>
        <authorList>
            <person name="Crovadore J."/>
            <person name="Chekireb D."/>
            <person name="Brachmann A."/>
            <person name="Chablais R."/>
            <person name="Cochard B."/>
            <person name="Lefort F."/>
        </authorList>
    </citation>
    <scope>NUCLEOTIDE SEQUENCE [LARGE SCALE GENOMIC DNA]</scope>
    <source>
        <strain evidence="1 2">UBMAN05</strain>
    </source>
</reference>
<gene>
    <name evidence="1" type="ORF">BST63_11695</name>
</gene>
<dbReference type="Proteomes" id="UP000193884">
    <property type="component" value="Unassembled WGS sequence"/>
</dbReference>
<protein>
    <submittedName>
        <fullName evidence="1">Uncharacterized protein</fullName>
    </submittedName>
</protein>
<dbReference type="EMBL" id="NAFK01000152">
    <property type="protein sequence ID" value="OSJ30732.1"/>
    <property type="molecule type" value="Genomic_DNA"/>
</dbReference>
<comment type="caution">
    <text evidence="1">The sequence shown here is derived from an EMBL/GenBank/DDBJ whole genome shotgun (WGS) entry which is preliminary data.</text>
</comment>
<sequence>MVVTEKGLGVTRYVYSELPILWVVDSVGKFWFSIEEVVNATTREYIFPRARYFRTAEGTQKLGHPALIEAGPGRIGGEILFDLHYKPSAAWCITNGSGRYGTRPGRTPDHLANAAKEFARYGIKLQDVFIPTMARNRT</sequence>